<dbReference type="InterPro" id="IPR027417">
    <property type="entry name" value="P-loop_NTPase"/>
</dbReference>
<dbReference type="Gene3D" id="3.40.50.300">
    <property type="entry name" value="P-loop containing nucleotide triphosphate hydrolases"/>
    <property type="match status" value="1"/>
</dbReference>
<dbReference type="Pfam" id="PF19263">
    <property type="entry name" value="DUF5906"/>
    <property type="match status" value="1"/>
</dbReference>
<feature type="domain" description="SF3 helicase" evidence="3">
    <location>
        <begin position="186"/>
        <end position="342"/>
    </location>
</feature>
<proteinExistence type="predicted"/>
<evidence type="ECO:0000256" key="2">
    <source>
        <dbReference type="ARBA" id="ARBA00022840"/>
    </source>
</evidence>
<keyword evidence="2" id="KW-0067">ATP-binding</keyword>
<gene>
    <name evidence="4" type="ORF">LCGC14_1382810</name>
</gene>
<dbReference type="InterPro" id="IPR045455">
    <property type="entry name" value="NrS-1_pol-like_helicase"/>
</dbReference>
<sequence>MENNKIEDQTERTIAKSVIEELKIATPSELDIITIYKDGISILDIKDTFVKPYIKKYANETILLDAKGKNPKKYRLSISRQNMIIDFIKSLTYCSLKDFDSNDRIINVENGLYFLDGYKVVAKKEESDGFRETNDGERIYYKIKHFKQHKNLKKPYKSFIQIPVNYDPGAENLEIDQILVDIVGFEDVKLIYEMMGYFLASYVKFSKAFMLYGETGTGKTTIINIIRQFFGKQNISGVELQKLDDPFQIEKTRNKLINIFDDLSSKPIKFVGNFKGLVTNSSMRGSIKHVQGEIEWDNRCKGLFACNTLPTIKDYLTNAFYKRWVLIPCYEDFKEKGKEDTNIRDKKYSEGEKSGLLNKLLQALKRLEERKNFPEVWQDIEFVKNHWNMDINPVKLFVDDNCKIGEEIYEVDYDLLLSEVNKYRKEKQVKPITKNLLTRSLNKLDNKVGKRIKVNRKTKSIIKFPSGYKYRYIQFKEEYRMSNLKIDKKPNLDKVLNINQEMIESEVGNKNE</sequence>
<evidence type="ECO:0000313" key="4">
    <source>
        <dbReference type="EMBL" id="KKM76172.1"/>
    </source>
</evidence>
<comment type="caution">
    <text evidence="4">The sequence shown here is derived from an EMBL/GenBank/DDBJ whole genome shotgun (WGS) entry which is preliminary data.</text>
</comment>
<evidence type="ECO:0000256" key="1">
    <source>
        <dbReference type="ARBA" id="ARBA00022741"/>
    </source>
</evidence>
<dbReference type="GO" id="GO:0005524">
    <property type="term" value="F:ATP binding"/>
    <property type="evidence" value="ECO:0007669"/>
    <property type="project" value="UniProtKB-KW"/>
</dbReference>
<name>A0A0F9N3U1_9ZZZZ</name>
<keyword evidence="1" id="KW-0547">Nucleotide-binding</keyword>
<dbReference type="AlphaFoldDB" id="A0A0F9N3U1"/>
<evidence type="ECO:0000259" key="3">
    <source>
        <dbReference type="PROSITE" id="PS51206"/>
    </source>
</evidence>
<dbReference type="InterPro" id="IPR025662">
    <property type="entry name" value="Sigma_54_int_dom_ATP-bd_1"/>
</dbReference>
<protein>
    <recommendedName>
        <fullName evidence="3">SF3 helicase domain-containing protein</fullName>
    </recommendedName>
</protein>
<dbReference type="SUPFAM" id="SSF52540">
    <property type="entry name" value="P-loop containing nucleoside triphosphate hydrolases"/>
    <property type="match status" value="1"/>
</dbReference>
<dbReference type="PROSITE" id="PS51206">
    <property type="entry name" value="SF3_HELICASE_1"/>
    <property type="match status" value="1"/>
</dbReference>
<dbReference type="EMBL" id="LAZR01008854">
    <property type="protein sequence ID" value="KKM76172.1"/>
    <property type="molecule type" value="Genomic_DNA"/>
</dbReference>
<reference evidence="4" key="1">
    <citation type="journal article" date="2015" name="Nature">
        <title>Complex archaea that bridge the gap between prokaryotes and eukaryotes.</title>
        <authorList>
            <person name="Spang A."/>
            <person name="Saw J.H."/>
            <person name="Jorgensen S.L."/>
            <person name="Zaremba-Niedzwiedzka K."/>
            <person name="Martijn J."/>
            <person name="Lind A.E."/>
            <person name="van Eijk R."/>
            <person name="Schleper C."/>
            <person name="Guy L."/>
            <person name="Ettema T.J."/>
        </authorList>
    </citation>
    <scope>NUCLEOTIDE SEQUENCE</scope>
</reference>
<dbReference type="InterPro" id="IPR014015">
    <property type="entry name" value="Helicase_SF3_DNA-vir"/>
</dbReference>
<accession>A0A0F9N3U1</accession>
<dbReference type="PROSITE" id="PS00675">
    <property type="entry name" value="SIGMA54_INTERACT_1"/>
    <property type="match status" value="1"/>
</dbReference>
<organism evidence="4">
    <name type="scientific">marine sediment metagenome</name>
    <dbReference type="NCBI Taxonomy" id="412755"/>
    <lineage>
        <taxon>unclassified sequences</taxon>
        <taxon>metagenomes</taxon>
        <taxon>ecological metagenomes</taxon>
    </lineage>
</organism>